<feature type="compositionally biased region" description="Low complexity" evidence="3">
    <location>
        <begin position="424"/>
        <end position="433"/>
    </location>
</feature>
<feature type="compositionally biased region" description="Basic and acidic residues" evidence="3">
    <location>
        <begin position="925"/>
        <end position="941"/>
    </location>
</feature>
<feature type="region of interest" description="Disordered" evidence="3">
    <location>
        <begin position="275"/>
        <end position="443"/>
    </location>
</feature>
<dbReference type="PANTHER" id="PTHR23140">
    <property type="entry name" value="RNA PROCESSING PROTEIN LD23810P"/>
    <property type="match status" value="1"/>
</dbReference>
<dbReference type="GO" id="GO:0003723">
    <property type="term" value="F:RNA binding"/>
    <property type="evidence" value="ECO:0007669"/>
    <property type="project" value="UniProtKB-UniRule"/>
</dbReference>
<feature type="compositionally biased region" description="Low complexity" evidence="3">
    <location>
        <begin position="947"/>
        <end position="958"/>
    </location>
</feature>
<feature type="compositionally biased region" description="Pro residues" evidence="3">
    <location>
        <begin position="649"/>
        <end position="658"/>
    </location>
</feature>
<feature type="compositionally biased region" description="Basic residues" evidence="3">
    <location>
        <begin position="325"/>
        <end position="340"/>
    </location>
</feature>
<keyword evidence="1 2" id="KW-0694">RNA-binding</keyword>
<dbReference type="InterPro" id="IPR000504">
    <property type="entry name" value="RRM_dom"/>
</dbReference>
<feature type="domain" description="CID" evidence="5">
    <location>
        <begin position="17"/>
        <end position="158"/>
    </location>
</feature>
<dbReference type="Proteomes" id="UP001142055">
    <property type="component" value="Chromosome 3"/>
</dbReference>
<feature type="domain" description="RRM" evidence="4">
    <location>
        <begin position="456"/>
        <end position="529"/>
    </location>
</feature>
<feature type="compositionally biased region" description="Pro residues" evidence="3">
    <location>
        <begin position="724"/>
        <end position="746"/>
    </location>
</feature>
<feature type="region of interest" description="Disordered" evidence="3">
    <location>
        <begin position="925"/>
        <end position="997"/>
    </location>
</feature>
<evidence type="ECO:0000313" key="7">
    <source>
        <dbReference type="Proteomes" id="UP001142055"/>
    </source>
</evidence>
<evidence type="ECO:0000256" key="2">
    <source>
        <dbReference type="PROSITE-ProRule" id="PRU00176"/>
    </source>
</evidence>
<dbReference type="InterPro" id="IPR008942">
    <property type="entry name" value="ENTH_VHS"/>
</dbReference>
<name>A0A9Q0M0Z0_BLOTA</name>
<feature type="region of interest" description="Disordered" evidence="3">
    <location>
        <begin position="873"/>
        <end position="898"/>
    </location>
</feature>
<feature type="compositionally biased region" description="Basic residues" evidence="3">
    <location>
        <begin position="303"/>
        <end position="317"/>
    </location>
</feature>
<keyword evidence="7" id="KW-1185">Reference proteome</keyword>
<feature type="region of interest" description="Disordered" evidence="3">
    <location>
        <begin position="643"/>
        <end position="761"/>
    </location>
</feature>
<feature type="compositionally biased region" description="Pro residues" evidence="3">
    <location>
        <begin position="678"/>
        <end position="702"/>
    </location>
</feature>
<evidence type="ECO:0000259" key="5">
    <source>
        <dbReference type="PROSITE" id="PS51391"/>
    </source>
</evidence>
<dbReference type="Gene3D" id="1.25.40.90">
    <property type="match status" value="1"/>
</dbReference>
<feature type="compositionally biased region" description="Low complexity" evidence="3">
    <location>
        <begin position="159"/>
        <end position="180"/>
    </location>
</feature>
<dbReference type="InterPro" id="IPR012677">
    <property type="entry name" value="Nucleotide-bd_a/b_plait_sf"/>
</dbReference>
<dbReference type="InterPro" id="IPR035979">
    <property type="entry name" value="RBD_domain_sf"/>
</dbReference>
<evidence type="ECO:0000313" key="6">
    <source>
        <dbReference type="EMBL" id="KAJ6216673.1"/>
    </source>
</evidence>
<dbReference type="SMART" id="SM00360">
    <property type="entry name" value="RRM"/>
    <property type="match status" value="1"/>
</dbReference>
<dbReference type="OMA" id="WDNNAMV"/>
<dbReference type="SUPFAM" id="SSF48464">
    <property type="entry name" value="ENTH/VHS domain"/>
    <property type="match status" value="1"/>
</dbReference>
<accession>A0A9Q0M0Z0</accession>
<feature type="region of interest" description="Disordered" evidence="3">
    <location>
        <begin position="799"/>
        <end position="858"/>
    </location>
</feature>
<evidence type="ECO:0000259" key="4">
    <source>
        <dbReference type="PROSITE" id="PS50102"/>
    </source>
</evidence>
<dbReference type="SUPFAM" id="SSF54928">
    <property type="entry name" value="RNA-binding domain, RBD"/>
    <property type="match status" value="1"/>
</dbReference>
<dbReference type="SMART" id="SM00582">
    <property type="entry name" value="RPR"/>
    <property type="match status" value="1"/>
</dbReference>
<proteinExistence type="predicted"/>
<comment type="caution">
    <text evidence="6">The sequence shown here is derived from an EMBL/GenBank/DDBJ whole genome shotgun (WGS) entry which is preliminary data.</text>
</comment>
<evidence type="ECO:0000256" key="1">
    <source>
        <dbReference type="ARBA" id="ARBA00022884"/>
    </source>
</evidence>
<feature type="compositionally biased region" description="Polar residues" evidence="3">
    <location>
        <begin position="377"/>
        <end position="387"/>
    </location>
</feature>
<dbReference type="Pfam" id="PF04818">
    <property type="entry name" value="CID"/>
    <property type="match status" value="1"/>
</dbReference>
<feature type="compositionally biased region" description="Pro residues" evidence="3">
    <location>
        <begin position="831"/>
        <end position="849"/>
    </location>
</feature>
<dbReference type="EMBL" id="JAPWDV010000003">
    <property type="protein sequence ID" value="KAJ6216673.1"/>
    <property type="molecule type" value="Genomic_DNA"/>
</dbReference>
<dbReference type="Gene3D" id="3.30.70.330">
    <property type="match status" value="1"/>
</dbReference>
<dbReference type="PANTHER" id="PTHR23140:SF4">
    <property type="entry name" value="PROTEIN CBR-NRD-1"/>
    <property type="match status" value="1"/>
</dbReference>
<feature type="compositionally biased region" description="Basic and acidic residues" evidence="3">
    <location>
        <begin position="820"/>
        <end position="829"/>
    </location>
</feature>
<organism evidence="6 7">
    <name type="scientific">Blomia tropicalis</name>
    <name type="common">Mite</name>
    <dbReference type="NCBI Taxonomy" id="40697"/>
    <lineage>
        <taxon>Eukaryota</taxon>
        <taxon>Metazoa</taxon>
        <taxon>Ecdysozoa</taxon>
        <taxon>Arthropoda</taxon>
        <taxon>Chelicerata</taxon>
        <taxon>Arachnida</taxon>
        <taxon>Acari</taxon>
        <taxon>Acariformes</taxon>
        <taxon>Sarcoptiformes</taxon>
        <taxon>Astigmata</taxon>
        <taxon>Glycyphagoidea</taxon>
        <taxon>Echimyopodidae</taxon>
        <taxon>Blomia</taxon>
    </lineage>
</organism>
<feature type="compositionally biased region" description="Basic and acidic residues" evidence="3">
    <location>
        <begin position="341"/>
        <end position="357"/>
    </location>
</feature>
<dbReference type="GO" id="GO:0005634">
    <property type="term" value="C:nucleus"/>
    <property type="evidence" value="ECO:0007669"/>
    <property type="project" value="TreeGrafter"/>
</dbReference>
<protein>
    <submittedName>
        <fullName evidence="6">Uncharacterized protein</fullName>
    </submittedName>
</protein>
<sequence>MSQTEITIADDGKTKRNDQVLMQNLDLLLNTIHRNQTNITKTQMKEIVEIALANSQRAHKQVVFMVETFISYCSPKQKLTALYIIDAIISRSIRKNGPNDLYASRFSKNLLTTYLNLYKNCSDADRPKVVARLASWNRSKLISDEVLVPLVKMINSFENQRSQNNRSTSNQSSSSSSSTNIPSAATNTDPKFDTISDAMLFLLKNFEGNTDLANQFQSILVSLNNMQESAKKMSQNGTVEGGSETATECFQSLTDKTSTTPIPCNDMDYRLIGQTSISNNGNGPSYHGHVEPSEDVSSSCANRGHHRSDRHHSKSRHQTQSSTSRSRRSNRSRSRSWSRSRSRERDRSTIGRSGGHDRWRRSRSRSFDGSSYARPRTPQQSDQNDSMPNDYEDEKGINNDSPSKSRRDIQQSRRRSESPKESGSAVVDSSSADTAETRRSKVFPPPKPDCLTVACTTLWIGHVPKTISNDDIEYVFSKFGPTSSINVIHSRGCAYVSMTDRLDAAKACQTIKRYPKLFGTTVKIAWAQGKNLKEYQGYFDSAIGCWHIPHSLLNCINMDMLNALEDGNIIDLETMNDYIRTLREWKIKQSTIEQAEAESTAKTVAEETTPATTSVAVPPNVDIVPPIFYPPIPEGVVPPIPNNFGSQPVPLPPPPPPPPHHHLAPQLTSTSVQHPPFGHGPPHPPVPYPPPPGLRSIAPPPLRNLNQGLPPPPPHGHHHHQPSLLPPPLPPPPQMILSGGPPPIPAAVPSSLPVSGSQSPPPGYIQDAPWIDGEPPKFYERQYHPQYPEFFRIQPNRGLRPGLRGHHPGPHSGPPPFMDRPPRPGDHHLRPPGPNPQFFGGPPPPPLQGPPNFGGPAMPSFGSPHRIMHNANFGNNRRRPFDNNIRGGGGGGGKRQWSRQSRWNNFGDHGDIDDDYQEPIMDDRGLLPRPEHNDIPDRENDINMSCDNANDNMINNDDTQQQSQQLAPTKENDNEDKMQIILNDQQMPQQTNDGDQV</sequence>
<feature type="compositionally biased region" description="Basic and acidic residues" evidence="3">
    <location>
        <begin position="403"/>
        <end position="420"/>
    </location>
</feature>
<dbReference type="InterPro" id="IPR006569">
    <property type="entry name" value="CID_dom"/>
</dbReference>
<evidence type="ECO:0000256" key="3">
    <source>
        <dbReference type="SAM" id="MobiDB-lite"/>
    </source>
</evidence>
<dbReference type="AlphaFoldDB" id="A0A9Q0M0Z0"/>
<reference evidence="6" key="1">
    <citation type="submission" date="2022-12" db="EMBL/GenBank/DDBJ databases">
        <title>Genome assemblies of Blomia tropicalis.</title>
        <authorList>
            <person name="Cui Y."/>
        </authorList>
    </citation>
    <scope>NUCLEOTIDE SEQUENCE</scope>
    <source>
        <tissue evidence="6">Adult mites</tissue>
    </source>
</reference>
<dbReference type="InterPro" id="IPR051485">
    <property type="entry name" value="SR-CTD_assoc_factor"/>
</dbReference>
<dbReference type="PROSITE" id="PS50102">
    <property type="entry name" value="RRM"/>
    <property type="match status" value="1"/>
</dbReference>
<feature type="compositionally biased region" description="Polar residues" evidence="3">
    <location>
        <begin position="982"/>
        <end position="997"/>
    </location>
</feature>
<feature type="region of interest" description="Disordered" evidence="3">
    <location>
        <begin position="159"/>
        <end position="189"/>
    </location>
</feature>
<dbReference type="PROSITE" id="PS51391">
    <property type="entry name" value="CID"/>
    <property type="match status" value="1"/>
</dbReference>
<gene>
    <name evidence="6" type="ORF">RDWZM_007830</name>
</gene>
<dbReference type="Pfam" id="PF00076">
    <property type="entry name" value="RRM_1"/>
    <property type="match status" value="1"/>
</dbReference>